<comment type="caution">
    <text evidence="1">The sequence shown here is derived from an EMBL/GenBank/DDBJ whole genome shotgun (WGS) entry which is preliminary data.</text>
</comment>
<keyword evidence="2" id="KW-1185">Reference proteome</keyword>
<name>A0AAV6JSB7_9ERIC</name>
<protein>
    <submittedName>
        <fullName evidence="1">Uncharacterized protein</fullName>
    </submittedName>
</protein>
<dbReference type="Proteomes" id="UP000823749">
    <property type="component" value="Chromosome 6"/>
</dbReference>
<proteinExistence type="predicted"/>
<organism evidence="1 2">
    <name type="scientific">Rhododendron griersonianum</name>
    <dbReference type="NCBI Taxonomy" id="479676"/>
    <lineage>
        <taxon>Eukaryota</taxon>
        <taxon>Viridiplantae</taxon>
        <taxon>Streptophyta</taxon>
        <taxon>Embryophyta</taxon>
        <taxon>Tracheophyta</taxon>
        <taxon>Spermatophyta</taxon>
        <taxon>Magnoliopsida</taxon>
        <taxon>eudicotyledons</taxon>
        <taxon>Gunneridae</taxon>
        <taxon>Pentapetalae</taxon>
        <taxon>asterids</taxon>
        <taxon>Ericales</taxon>
        <taxon>Ericaceae</taxon>
        <taxon>Ericoideae</taxon>
        <taxon>Rhodoreae</taxon>
        <taxon>Rhododendron</taxon>
    </lineage>
</organism>
<evidence type="ECO:0000313" key="1">
    <source>
        <dbReference type="EMBL" id="KAG5542774.1"/>
    </source>
</evidence>
<accession>A0AAV6JSB7</accession>
<evidence type="ECO:0000313" key="2">
    <source>
        <dbReference type="Proteomes" id="UP000823749"/>
    </source>
</evidence>
<dbReference type="AlphaFoldDB" id="A0AAV6JSB7"/>
<dbReference type="EMBL" id="JACTNZ010000006">
    <property type="protein sequence ID" value="KAG5542774.1"/>
    <property type="molecule type" value="Genomic_DNA"/>
</dbReference>
<gene>
    <name evidence="1" type="ORF">RHGRI_015775</name>
</gene>
<sequence>MSTAFFFLKININSTFLVNFDRLLKGTIPKLRSLASCVFPTRLVEVRSSETVNCLVLRNWAFDFGITTLPTSDSP</sequence>
<reference evidence="1 2" key="1">
    <citation type="submission" date="2020-08" db="EMBL/GenBank/DDBJ databases">
        <title>Plant Genome Project.</title>
        <authorList>
            <person name="Zhang R.-G."/>
        </authorList>
    </citation>
    <scope>NUCLEOTIDE SEQUENCE [LARGE SCALE GENOMIC DNA]</scope>
    <source>
        <strain evidence="1">WSP0</strain>
        <tissue evidence="1">Leaf</tissue>
    </source>
</reference>